<dbReference type="Gene3D" id="3.40.50.1820">
    <property type="entry name" value="alpha/beta hydrolase"/>
    <property type="match status" value="1"/>
</dbReference>
<protein>
    <recommendedName>
        <fullName evidence="2">prolyl oligopeptidase</fullName>
        <ecNumber evidence="2">3.4.21.26</ecNumber>
    </recommendedName>
</protein>
<dbReference type="InterPro" id="IPR001375">
    <property type="entry name" value="Peptidase_S9_cat"/>
</dbReference>
<evidence type="ECO:0000259" key="6">
    <source>
        <dbReference type="Pfam" id="PF00326"/>
    </source>
</evidence>
<name>A0A5E4VS18_9BURK</name>
<evidence type="ECO:0000256" key="1">
    <source>
        <dbReference type="ARBA" id="ARBA00001070"/>
    </source>
</evidence>
<dbReference type="AlphaFoldDB" id="A0A5E4VS18"/>
<dbReference type="InterPro" id="IPR023302">
    <property type="entry name" value="Pept_S9A_N"/>
</dbReference>
<organism evidence="8 9">
    <name type="scientific">Pandoraea horticolens</name>
    <dbReference type="NCBI Taxonomy" id="2508298"/>
    <lineage>
        <taxon>Bacteria</taxon>
        <taxon>Pseudomonadati</taxon>
        <taxon>Pseudomonadota</taxon>
        <taxon>Betaproteobacteria</taxon>
        <taxon>Burkholderiales</taxon>
        <taxon>Burkholderiaceae</taxon>
        <taxon>Pandoraea</taxon>
    </lineage>
</organism>
<keyword evidence="5" id="KW-0720">Serine protease</keyword>
<sequence length="692" mass="75788">MVISSPPVSRTCDQFEELGGLRFPDPYRWLEDSTEEVEQWQYLQNELATDVVKHWPHLDALKARIEHFHVSRVSSTSRQAGDRSFQLATEGACAGCILVRVPSEPSARVLFDPKQESGTSPPVISWFSPSPDGKTLALGACTDGSENNTVRLIDVDTGERLSNEPSQVLMDAWMGGAHWLPDSSGFFYTALTGLAEDFTQEVFLHRIGEAPPQSPEAIPFPTGSRDYRAVTISRCGRWAVANFGMLLTRPVALLDLHAKEPCWRPFVNEFDCLLAGHVVGEQFVAVTDVNAPLGRVVAIALNSVTANDPSTWDELICESHVAIRSVFPIGNELYVTGHVDTYSSVRRFPMSGRDPVAIPLPWKGAILEAPFPLMRVVSFQPTDAYVFGFSSLTESRGIYRYRSGTDHFETLAAPVVCLDGAVVDDHWAVANDGERVAYHCVRRADVDMTRPHPTLIIGYGAYGVTFEPQYPGVLAAFVEAGGILVHSHLRGGGEFGRDWWHGGARENKQQSYDDLFSVAEDVIRRGLSTPALLGVMGGSSGGLMAAVAVVQRPELWRVSVPCVPILDLIGAMRTRYGQVVWDFEFGDPTEASVVRRVAAFSPYQAVTDGKKYPATYLSAGENDPRCPAWHARKFAARLQAAQGGEAPIVLHVWGDAGHGWATPRRVELAQQTEMLAFVMQTLGLVPRGASAL</sequence>
<dbReference type="EC" id="3.4.21.26" evidence="2"/>
<dbReference type="Pfam" id="PF02897">
    <property type="entry name" value="Peptidase_S9_N"/>
    <property type="match status" value="1"/>
</dbReference>
<keyword evidence="9" id="KW-1185">Reference proteome</keyword>
<gene>
    <name evidence="8" type="ORF">PHO31112_02779</name>
</gene>
<dbReference type="InterPro" id="IPR051167">
    <property type="entry name" value="Prolyl_oligopep/macrocyclase"/>
</dbReference>
<comment type="catalytic activity">
    <reaction evidence="1">
        <text>Hydrolysis of Pro-|-Xaa &gt;&gt; Ala-|-Xaa in oligopeptides.</text>
        <dbReference type="EC" id="3.4.21.26"/>
    </reaction>
</comment>
<dbReference type="InterPro" id="IPR029058">
    <property type="entry name" value="AB_hydrolase_fold"/>
</dbReference>
<dbReference type="PANTHER" id="PTHR42881:SF2">
    <property type="entry name" value="PROLYL ENDOPEPTIDASE"/>
    <property type="match status" value="1"/>
</dbReference>
<dbReference type="Pfam" id="PF00326">
    <property type="entry name" value="Peptidase_S9"/>
    <property type="match status" value="1"/>
</dbReference>
<dbReference type="GO" id="GO:0004252">
    <property type="term" value="F:serine-type endopeptidase activity"/>
    <property type="evidence" value="ECO:0007669"/>
    <property type="project" value="UniProtKB-EC"/>
</dbReference>
<evidence type="ECO:0000256" key="2">
    <source>
        <dbReference type="ARBA" id="ARBA00011897"/>
    </source>
</evidence>
<proteinExistence type="predicted"/>
<dbReference type="RefSeq" id="WP_150621017.1">
    <property type="nucleotide sequence ID" value="NZ_CABPSM010000007.1"/>
</dbReference>
<dbReference type="PRINTS" id="PR00862">
    <property type="entry name" value="PROLIGOPTASE"/>
</dbReference>
<dbReference type="Proteomes" id="UP000343317">
    <property type="component" value="Unassembled WGS sequence"/>
</dbReference>
<keyword evidence="3" id="KW-0645">Protease</keyword>
<feature type="domain" description="Peptidase S9A N-terminal" evidence="7">
    <location>
        <begin position="7"/>
        <end position="410"/>
    </location>
</feature>
<dbReference type="SUPFAM" id="SSF50993">
    <property type="entry name" value="Peptidase/esterase 'gauge' domain"/>
    <property type="match status" value="1"/>
</dbReference>
<dbReference type="Gene3D" id="2.130.10.120">
    <property type="entry name" value="Prolyl oligopeptidase, N-terminal domain"/>
    <property type="match status" value="1"/>
</dbReference>
<evidence type="ECO:0000256" key="3">
    <source>
        <dbReference type="ARBA" id="ARBA00022670"/>
    </source>
</evidence>
<evidence type="ECO:0000259" key="7">
    <source>
        <dbReference type="Pfam" id="PF02897"/>
    </source>
</evidence>
<dbReference type="GO" id="GO:0070012">
    <property type="term" value="F:oligopeptidase activity"/>
    <property type="evidence" value="ECO:0007669"/>
    <property type="project" value="TreeGrafter"/>
</dbReference>
<dbReference type="GO" id="GO:0006508">
    <property type="term" value="P:proteolysis"/>
    <property type="evidence" value="ECO:0007669"/>
    <property type="project" value="UniProtKB-KW"/>
</dbReference>
<evidence type="ECO:0000256" key="5">
    <source>
        <dbReference type="ARBA" id="ARBA00022825"/>
    </source>
</evidence>
<accession>A0A5E4VS18</accession>
<dbReference type="PANTHER" id="PTHR42881">
    <property type="entry name" value="PROLYL ENDOPEPTIDASE"/>
    <property type="match status" value="1"/>
</dbReference>
<keyword evidence="4 8" id="KW-0378">Hydrolase</keyword>
<reference evidence="8 9" key="1">
    <citation type="submission" date="2019-08" db="EMBL/GenBank/DDBJ databases">
        <authorList>
            <person name="Peeters C."/>
        </authorList>
    </citation>
    <scope>NUCLEOTIDE SEQUENCE [LARGE SCALE GENOMIC DNA]</scope>
    <source>
        <strain evidence="8 9">LMG 31112</strain>
    </source>
</reference>
<dbReference type="InterPro" id="IPR002470">
    <property type="entry name" value="Peptidase_S9A"/>
</dbReference>
<dbReference type="GO" id="GO:0005829">
    <property type="term" value="C:cytosol"/>
    <property type="evidence" value="ECO:0007669"/>
    <property type="project" value="TreeGrafter"/>
</dbReference>
<evidence type="ECO:0000313" key="9">
    <source>
        <dbReference type="Proteomes" id="UP000343317"/>
    </source>
</evidence>
<dbReference type="SUPFAM" id="SSF53474">
    <property type="entry name" value="alpha/beta-Hydrolases"/>
    <property type="match status" value="1"/>
</dbReference>
<evidence type="ECO:0000256" key="4">
    <source>
        <dbReference type="ARBA" id="ARBA00022801"/>
    </source>
</evidence>
<evidence type="ECO:0000313" key="8">
    <source>
        <dbReference type="EMBL" id="VVE14064.1"/>
    </source>
</evidence>
<feature type="domain" description="Peptidase S9 prolyl oligopeptidase catalytic" evidence="6">
    <location>
        <begin position="475"/>
        <end position="683"/>
    </location>
</feature>
<dbReference type="EMBL" id="CABPSM010000007">
    <property type="protein sequence ID" value="VVE14064.1"/>
    <property type="molecule type" value="Genomic_DNA"/>
</dbReference>